<dbReference type="GO" id="GO:0005886">
    <property type="term" value="C:plasma membrane"/>
    <property type="evidence" value="ECO:0007669"/>
    <property type="project" value="UniProtKB-SubCell"/>
</dbReference>
<feature type="transmembrane region" description="Helical" evidence="6">
    <location>
        <begin position="183"/>
        <end position="204"/>
    </location>
</feature>
<evidence type="ECO:0000256" key="5">
    <source>
        <dbReference type="ARBA" id="ARBA00023136"/>
    </source>
</evidence>
<accession>M1ZAG3</accession>
<dbReference type="NCBIfam" id="NF007111">
    <property type="entry name" value="PRK09560.1"/>
    <property type="match status" value="1"/>
</dbReference>
<dbReference type="Gene3D" id="1.20.1530.10">
    <property type="entry name" value="Na+/H+ antiporter like domain"/>
    <property type="match status" value="1"/>
</dbReference>
<organism evidence="7 8">
    <name type="scientific">Nitrospina gracilis (strain 3/211)</name>
    <dbReference type="NCBI Taxonomy" id="1266370"/>
    <lineage>
        <taxon>Bacteria</taxon>
        <taxon>Pseudomonadati</taxon>
        <taxon>Nitrospinota/Tectimicrobiota group</taxon>
        <taxon>Nitrospinota</taxon>
        <taxon>Nitrospinia</taxon>
        <taxon>Nitrospinales</taxon>
        <taxon>Nitrospinaceae</taxon>
        <taxon>Nitrospina</taxon>
    </lineage>
</organism>
<keyword evidence="3 6" id="KW-0812">Transmembrane</keyword>
<dbReference type="OrthoDB" id="9808135at2"/>
<dbReference type="PANTHER" id="PTHR30341:SF0">
    <property type="entry name" value="NA(+)_H(+) ANTIPORTER NHAA"/>
    <property type="match status" value="1"/>
</dbReference>
<evidence type="ECO:0000256" key="3">
    <source>
        <dbReference type="ARBA" id="ARBA00022692"/>
    </source>
</evidence>
<comment type="subcellular location">
    <subcellularLocation>
        <location evidence="1">Cell inner membrane</location>
        <topology evidence="1">Multi-pass membrane protein</topology>
    </subcellularLocation>
    <subcellularLocation>
        <location evidence="6">Cell membrane</location>
        <topology evidence="6">Multi-pass membrane protein</topology>
    </subcellularLocation>
</comment>
<dbReference type="InterPro" id="IPR023171">
    <property type="entry name" value="Na/H_antiporter_dom_sf"/>
</dbReference>
<feature type="transmembrane region" description="Helical" evidence="6">
    <location>
        <begin position="216"/>
        <end position="243"/>
    </location>
</feature>
<dbReference type="AlphaFoldDB" id="M1ZAG3"/>
<dbReference type="HOGENOM" id="CLU_015803_1_0_0"/>
<feature type="transmembrane region" description="Helical" evidence="6">
    <location>
        <begin position="263"/>
        <end position="280"/>
    </location>
</feature>
<evidence type="ECO:0000313" key="7">
    <source>
        <dbReference type="EMBL" id="CCQ90249.1"/>
    </source>
</evidence>
<keyword evidence="5 6" id="KW-0472">Membrane</keyword>
<evidence type="ECO:0000256" key="2">
    <source>
        <dbReference type="ARBA" id="ARBA00022475"/>
    </source>
</evidence>
<dbReference type="GO" id="GO:0006885">
    <property type="term" value="P:regulation of pH"/>
    <property type="evidence" value="ECO:0007669"/>
    <property type="project" value="UniProtKB-UniRule"/>
</dbReference>
<protein>
    <recommendedName>
        <fullName evidence="6">Na(+)/H(+) antiporter NhaA</fullName>
    </recommendedName>
    <alternativeName>
        <fullName evidence="6">Sodium/proton antiporter NhaA</fullName>
    </alternativeName>
</protein>
<dbReference type="NCBIfam" id="NF007112">
    <property type="entry name" value="PRK09561.1"/>
    <property type="match status" value="1"/>
</dbReference>
<dbReference type="PANTHER" id="PTHR30341">
    <property type="entry name" value="SODIUM ION/PROTON ANTIPORTER NHAA-RELATED"/>
    <property type="match status" value="1"/>
</dbReference>
<dbReference type="RefSeq" id="WP_005007594.1">
    <property type="nucleotide sequence ID" value="NZ_HG422173.1"/>
</dbReference>
<evidence type="ECO:0000256" key="6">
    <source>
        <dbReference type="HAMAP-Rule" id="MF_01844"/>
    </source>
</evidence>
<evidence type="ECO:0000313" key="8">
    <source>
        <dbReference type="Proteomes" id="UP000011704"/>
    </source>
</evidence>
<keyword evidence="6" id="KW-0915">Sodium</keyword>
<feature type="transmembrane region" description="Helical" evidence="6">
    <location>
        <begin position="158"/>
        <end position="177"/>
    </location>
</feature>
<dbReference type="InterPro" id="IPR004670">
    <property type="entry name" value="NhaA"/>
</dbReference>
<evidence type="ECO:0000256" key="4">
    <source>
        <dbReference type="ARBA" id="ARBA00022989"/>
    </source>
</evidence>
<feature type="transmembrane region" description="Helical" evidence="6">
    <location>
        <begin position="292"/>
        <end position="315"/>
    </location>
</feature>
<dbReference type="Pfam" id="PF06965">
    <property type="entry name" value="Na_H_antiport_1"/>
    <property type="match status" value="1"/>
</dbReference>
<keyword evidence="8" id="KW-1185">Reference proteome</keyword>
<keyword evidence="6" id="KW-0406">Ion transport</keyword>
<dbReference type="STRING" id="1266370.NITGR_270009"/>
<feature type="transmembrane region" description="Helical" evidence="6">
    <location>
        <begin position="20"/>
        <end position="43"/>
    </location>
</feature>
<gene>
    <name evidence="6 7" type="primary">nhaA</name>
    <name evidence="7" type="ORF">NITGR_270009</name>
</gene>
<reference evidence="7 8" key="1">
    <citation type="journal article" date="2013" name="Front. Microbiol.">
        <title>The genome of Nitrospina gracilis illuminates the metabolism and evolution of the major marine nitrite oxidizer.</title>
        <authorList>
            <person name="Luecker S."/>
            <person name="Nowka B."/>
            <person name="Rattei T."/>
            <person name="Spieck E."/>
            <person name="and Daims H."/>
        </authorList>
    </citation>
    <scope>NUCLEOTIDE SEQUENCE [LARGE SCALE GENOMIC DNA]</scope>
    <source>
        <strain evidence="7 8">3/211</strain>
    </source>
</reference>
<keyword evidence="6" id="KW-0739">Sodium transport</keyword>
<evidence type="ECO:0000256" key="1">
    <source>
        <dbReference type="ARBA" id="ARBA00004429"/>
    </source>
</evidence>
<dbReference type="EMBL" id="CAQJ01000030">
    <property type="protein sequence ID" value="CCQ90249.1"/>
    <property type="molecule type" value="Genomic_DNA"/>
</dbReference>
<name>M1ZAG3_NITG3</name>
<sequence length="406" mass="43658">MSIKKHWKQFIEWEAHEGVLLCLAAIFAIGLANSPFHVSYNNFIETLVEIRVGDLVVSKPLRIWVNDGLMAVFFLLIGLEIKRETLGEGHGAPSQFLFPAVAAAGGMAVPGMLYAWVNWDHPIALKGWAIPAATDIAFALGVLSLFGNRVSSDLKMFLLSLAVLDDLGAIVIIALFYTGNLSLSNILLAAATFSILVLFNRAGILRLWPYMIVGSLLWLFLLKSGVHATLAGVMIAFTIPQNIKQKNRTPPSLYLERTLEPGVNYFILLLFAFVNSGLPLQGLGPDSLLRPVTLGILAGLIVGKPLGIVSFSWVATRMGLISLPGKVTWPQILGVSFLCGIGFTMSLFIGSLAFALGGLDDRSDVRLGILTGSLVSGLIGAALLNGVLKRKGKNGSGLVDRLKKIL</sequence>
<dbReference type="HAMAP" id="MF_01844">
    <property type="entry name" value="NhaA"/>
    <property type="match status" value="1"/>
</dbReference>
<dbReference type="Proteomes" id="UP000011704">
    <property type="component" value="Unassembled WGS sequence"/>
</dbReference>
<keyword evidence="2 6" id="KW-1003">Cell membrane</keyword>
<feature type="transmembrane region" description="Helical" evidence="6">
    <location>
        <begin position="367"/>
        <end position="388"/>
    </location>
</feature>
<dbReference type="InParanoid" id="M1ZAG3"/>
<dbReference type="NCBIfam" id="TIGR00773">
    <property type="entry name" value="NhaA"/>
    <property type="match status" value="1"/>
</dbReference>
<keyword evidence="6" id="KW-0050">Antiport</keyword>
<comment type="function">
    <text evidence="6">Na(+)/H(+) antiporter that extrudes sodium in exchange for external protons.</text>
</comment>
<keyword evidence="6" id="KW-0813">Transport</keyword>
<keyword evidence="4 6" id="KW-1133">Transmembrane helix</keyword>
<comment type="caution">
    <text evidence="7">The sequence shown here is derived from an EMBL/GenBank/DDBJ whole genome shotgun (WGS) entry which is preliminary data.</text>
</comment>
<dbReference type="GO" id="GO:0015385">
    <property type="term" value="F:sodium:proton antiporter activity"/>
    <property type="evidence" value="ECO:0007669"/>
    <property type="project" value="UniProtKB-UniRule"/>
</dbReference>
<feature type="transmembrane region" description="Helical" evidence="6">
    <location>
        <begin position="335"/>
        <end position="355"/>
    </location>
</feature>
<feature type="transmembrane region" description="Helical" evidence="6">
    <location>
        <begin position="96"/>
        <end position="116"/>
    </location>
</feature>
<comment type="catalytic activity">
    <reaction evidence="6">
        <text>Na(+)(in) + 2 H(+)(out) = Na(+)(out) + 2 H(+)(in)</text>
        <dbReference type="Rhea" id="RHEA:29251"/>
        <dbReference type="ChEBI" id="CHEBI:15378"/>
        <dbReference type="ChEBI" id="CHEBI:29101"/>
    </reaction>
</comment>
<feature type="transmembrane region" description="Helical" evidence="6">
    <location>
        <begin position="128"/>
        <end position="146"/>
    </location>
</feature>
<proteinExistence type="inferred from homology"/>
<comment type="similarity">
    <text evidence="6">Belongs to the NhaA Na(+)/H(+) (TC 2.A.33) antiporter family.</text>
</comment>
<dbReference type="FunCoup" id="M1ZAG3">
    <property type="interactions" value="70"/>
</dbReference>